<dbReference type="EMBL" id="CAJNDS010001125">
    <property type="protein sequence ID" value="CAE7248745.1"/>
    <property type="molecule type" value="Genomic_DNA"/>
</dbReference>
<organism evidence="2 3">
    <name type="scientific">Symbiodinium natans</name>
    <dbReference type="NCBI Taxonomy" id="878477"/>
    <lineage>
        <taxon>Eukaryota</taxon>
        <taxon>Sar</taxon>
        <taxon>Alveolata</taxon>
        <taxon>Dinophyceae</taxon>
        <taxon>Suessiales</taxon>
        <taxon>Symbiodiniaceae</taxon>
        <taxon>Symbiodinium</taxon>
    </lineage>
</organism>
<gene>
    <name evidence="2" type="ORF">SNAT2548_LOCUS12061</name>
</gene>
<dbReference type="Proteomes" id="UP000604046">
    <property type="component" value="Unassembled WGS sequence"/>
</dbReference>
<accession>A0A812LJM7</accession>
<evidence type="ECO:0000313" key="2">
    <source>
        <dbReference type="EMBL" id="CAE7248745.1"/>
    </source>
</evidence>
<feature type="region of interest" description="Disordered" evidence="1">
    <location>
        <begin position="61"/>
        <end position="92"/>
    </location>
</feature>
<comment type="caution">
    <text evidence="2">The sequence shown here is derived from an EMBL/GenBank/DDBJ whole genome shotgun (WGS) entry which is preliminary data.</text>
</comment>
<dbReference type="AlphaFoldDB" id="A0A812LJM7"/>
<proteinExistence type="predicted"/>
<reference evidence="2" key="1">
    <citation type="submission" date="2021-02" db="EMBL/GenBank/DDBJ databases">
        <authorList>
            <person name="Dougan E. K."/>
            <person name="Rhodes N."/>
            <person name="Thang M."/>
            <person name="Chan C."/>
        </authorList>
    </citation>
    <scope>NUCLEOTIDE SEQUENCE</scope>
</reference>
<sequence length="126" mass="13840">MEDLQRELEVVTCPKPCMSVEIQTEGDAEAVPEDCADRWFSGFVDTLPTRNASNAKVVNELSAEAASSSDSDSDGSEEAACKPERQIRRRSTASRTLIQQVTARWGGRHFCLPCLHLCTVLLGMHS</sequence>
<evidence type="ECO:0000313" key="3">
    <source>
        <dbReference type="Proteomes" id="UP000604046"/>
    </source>
</evidence>
<keyword evidence="3" id="KW-1185">Reference proteome</keyword>
<name>A0A812LJM7_9DINO</name>
<protein>
    <submittedName>
        <fullName evidence="2">Uncharacterized protein</fullName>
    </submittedName>
</protein>
<evidence type="ECO:0000256" key="1">
    <source>
        <dbReference type="SAM" id="MobiDB-lite"/>
    </source>
</evidence>